<feature type="binding site" evidence="4">
    <location>
        <position position="198"/>
    </location>
    <ligand>
        <name>pyruvate</name>
        <dbReference type="ChEBI" id="CHEBI:15361"/>
    </ligand>
</feature>
<evidence type="ECO:0000256" key="2">
    <source>
        <dbReference type="PIRNR" id="PIRNR001365"/>
    </source>
</evidence>
<sequence length="262" mass="28519">MYSGTIVPLVTPLAESGAVSEQSVRRLVESLRHHVTALMPALSTGEGWKLSERQWHDVVAYSVRHSGGLPVLAGAQAPTTEEVVERARSARALGAAAVAVTTPFKPGLSQEEIYDHYRTLREAVPIPLFVYNEKALSGNQIELETLLRICRLPDVVGIKESSGSAEFTRALVAADPGAPVFEGWENLLYEAAGVGGFIGPLANLEPYLCNEMLATPSEELQAEINAVCERYGVFRDDWYAHVKKELHRRGLIESPATVDEVG</sequence>
<evidence type="ECO:0000313" key="5">
    <source>
        <dbReference type="EMBL" id="MBP2702655.1"/>
    </source>
</evidence>
<dbReference type="PANTHER" id="PTHR42849:SF1">
    <property type="entry name" value="N-ACETYLNEURAMINATE LYASE"/>
    <property type="match status" value="1"/>
</dbReference>
<dbReference type="GO" id="GO:0008747">
    <property type="term" value="F:N-acetylneuraminate lyase activity"/>
    <property type="evidence" value="ECO:0007669"/>
    <property type="project" value="TreeGrafter"/>
</dbReference>
<keyword evidence="1 2" id="KW-0456">Lyase</keyword>
<proteinExistence type="inferred from homology"/>
<dbReference type="SMART" id="SM01130">
    <property type="entry name" value="DHDPS"/>
    <property type="match status" value="1"/>
</dbReference>
<evidence type="ECO:0000256" key="1">
    <source>
        <dbReference type="ARBA" id="ARBA00023239"/>
    </source>
</evidence>
<feature type="active site" description="Proton donor/acceptor" evidence="3">
    <location>
        <position position="131"/>
    </location>
</feature>
<feature type="active site" description="Schiff-base intermediate with substrate" evidence="3">
    <location>
        <position position="159"/>
    </location>
</feature>
<gene>
    <name evidence="5" type="ORF">JOL79_02430</name>
</gene>
<dbReference type="Pfam" id="PF00701">
    <property type="entry name" value="DHDPS"/>
    <property type="match status" value="1"/>
</dbReference>
<reference evidence="5" key="1">
    <citation type="submission" date="2021-02" db="EMBL/GenBank/DDBJ databases">
        <title>Draft genome sequence of Microbispora sp. RL4-1S isolated from rice leaves in Thailand.</title>
        <authorList>
            <person name="Muangham S."/>
            <person name="Duangmal K."/>
        </authorList>
    </citation>
    <scope>NUCLEOTIDE SEQUENCE</scope>
    <source>
        <strain evidence="5">RL4-1S</strain>
    </source>
</reference>
<dbReference type="InterPro" id="IPR002220">
    <property type="entry name" value="DapA-like"/>
</dbReference>
<protein>
    <submittedName>
        <fullName evidence="5">Dihydrodipicolinate synthase family protein</fullName>
    </submittedName>
</protein>
<dbReference type="AlphaFoldDB" id="A0A941AG89"/>
<dbReference type="PRINTS" id="PR00146">
    <property type="entry name" value="DHPICSNTHASE"/>
</dbReference>
<dbReference type="SUPFAM" id="SSF51569">
    <property type="entry name" value="Aldolase"/>
    <property type="match status" value="1"/>
</dbReference>
<evidence type="ECO:0000313" key="6">
    <source>
        <dbReference type="Proteomes" id="UP000674234"/>
    </source>
</evidence>
<evidence type="ECO:0000256" key="3">
    <source>
        <dbReference type="PIRSR" id="PIRSR001365-1"/>
    </source>
</evidence>
<feature type="binding site" evidence="4">
    <location>
        <position position="44"/>
    </location>
    <ligand>
        <name>pyruvate</name>
        <dbReference type="ChEBI" id="CHEBI:15361"/>
    </ligand>
</feature>
<name>A0A941AG89_9ACTN</name>
<dbReference type="GO" id="GO:0005829">
    <property type="term" value="C:cytosol"/>
    <property type="evidence" value="ECO:0007669"/>
    <property type="project" value="TreeGrafter"/>
</dbReference>
<dbReference type="Proteomes" id="UP000674234">
    <property type="component" value="Unassembled WGS sequence"/>
</dbReference>
<accession>A0A941AG89</accession>
<organism evidence="5 6">
    <name type="scientific">Microbispora oryzae</name>
    <dbReference type="NCBI Taxonomy" id="2806554"/>
    <lineage>
        <taxon>Bacteria</taxon>
        <taxon>Bacillati</taxon>
        <taxon>Actinomycetota</taxon>
        <taxon>Actinomycetes</taxon>
        <taxon>Streptosporangiales</taxon>
        <taxon>Streptosporangiaceae</taxon>
        <taxon>Microbispora</taxon>
    </lineage>
</organism>
<dbReference type="Gene3D" id="3.20.20.70">
    <property type="entry name" value="Aldolase class I"/>
    <property type="match status" value="1"/>
</dbReference>
<dbReference type="InterPro" id="IPR013785">
    <property type="entry name" value="Aldolase_TIM"/>
</dbReference>
<dbReference type="PIRSF" id="PIRSF001365">
    <property type="entry name" value="DHDPS"/>
    <property type="match status" value="1"/>
</dbReference>
<dbReference type="GO" id="GO:0019262">
    <property type="term" value="P:N-acetylneuraminate catabolic process"/>
    <property type="evidence" value="ECO:0007669"/>
    <property type="project" value="TreeGrafter"/>
</dbReference>
<comment type="similarity">
    <text evidence="2">Belongs to the DapA family.</text>
</comment>
<dbReference type="CDD" id="cd00408">
    <property type="entry name" value="DHDPS-like"/>
    <property type="match status" value="1"/>
</dbReference>
<dbReference type="PANTHER" id="PTHR42849">
    <property type="entry name" value="N-ACETYLNEURAMINATE LYASE"/>
    <property type="match status" value="1"/>
</dbReference>
<keyword evidence="6" id="KW-1185">Reference proteome</keyword>
<comment type="caution">
    <text evidence="5">The sequence shown here is derived from an EMBL/GenBank/DDBJ whole genome shotgun (WGS) entry which is preliminary data.</text>
</comment>
<dbReference type="RefSeq" id="WP_210153920.1">
    <property type="nucleotide sequence ID" value="NZ_JAFCNB010000001.1"/>
</dbReference>
<dbReference type="EMBL" id="JAFCNB010000001">
    <property type="protein sequence ID" value="MBP2702655.1"/>
    <property type="molecule type" value="Genomic_DNA"/>
</dbReference>
<evidence type="ECO:0000256" key="4">
    <source>
        <dbReference type="PIRSR" id="PIRSR001365-2"/>
    </source>
</evidence>